<dbReference type="AlphaFoldDB" id="A0A0C1ZMC1"/>
<proteinExistence type="predicted"/>
<reference evidence="1 2" key="1">
    <citation type="submission" date="2014-12" db="EMBL/GenBank/DDBJ databases">
        <title>Genome assembly of Enhygromyxa salina DSM 15201.</title>
        <authorList>
            <person name="Sharma G."/>
            <person name="Subramanian S."/>
        </authorList>
    </citation>
    <scope>NUCLEOTIDE SEQUENCE [LARGE SCALE GENOMIC DNA]</scope>
    <source>
        <strain evidence="1 2">DSM 15201</strain>
    </source>
</reference>
<dbReference type="RefSeq" id="WP_052558463.1">
    <property type="nucleotide sequence ID" value="NZ_JMCC02000151.1"/>
</dbReference>
<name>A0A0C1ZMC1_9BACT</name>
<dbReference type="Proteomes" id="UP000031599">
    <property type="component" value="Unassembled WGS sequence"/>
</dbReference>
<accession>A0A0C1ZMC1</accession>
<evidence type="ECO:0000313" key="2">
    <source>
        <dbReference type="Proteomes" id="UP000031599"/>
    </source>
</evidence>
<organism evidence="1 2">
    <name type="scientific">Enhygromyxa salina</name>
    <dbReference type="NCBI Taxonomy" id="215803"/>
    <lineage>
        <taxon>Bacteria</taxon>
        <taxon>Pseudomonadati</taxon>
        <taxon>Myxococcota</taxon>
        <taxon>Polyangia</taxon>
        <taxon>Nannocystales</taxon>
        <taxon>Nannocystaceae</taxon>
        <taxon>Enhygromyxa</taxon>
    </lineage>
</organism>
<evidence type="ECO:0000313" key="1">
    <source>
        <dbReference type="EMBL" id="KIG12103.1"/>
    </source>
</evidence>
<gene>
    <name evidence="1" type="ORF">DB30_02048</name>
</gene>
<dbReference type="EMBL" id="JMCC02000151">
    <property type="protein sequence ID" value="KIG12103.1"/>
    <property type="molecule type" value="Genomic_DNA"/>
</dbReference>
<protein>
    <submittedName>
        <fullName evidence="1">Uncharacterized protein</fullName>
    </submittedName>
</protein>
<comment type="caution">
    <text evidence="1">The sequence shown here is derived from an EMBL/GenBank/DDBJ whole genome shotgun (WGS) entry which is preliminary data.</text>
</comment>
<sequence length="242" mass="26939">MGLFDRFRGSKPAPPPKPNLVANAAMLGNDMVLAAMIAPAGHPIESVIAQAARGEFTPVIADASLYWTLCAVRASDQFQTARLAELLRYARITPIERATSDQHGWTPPSSDETEHWRSVVFNDTNNTYELPAPTPELMCSRCYTLCSGANAHVIPWWNEHAGDVFTTYRCEACWLESLDDTQRLVESAQFDDDVCDKFVAFFQRHEKTDVAARLAELPRAAVREALIEVLAQVRARALVLHP</sequence>